<comment type="caution">
    <text evidence="1">The sequence shown here is derived from an EMBL/GenBank/DDBJ whole genome shotgun (WGS) entry which is preliminary data.</text>
</comment>
<name>A0A9R1CB66_9BACT</name>
<evidence type="ECO:0000313" key="1">
    <source>
        <dbReference type="EMBL" id="GJG59327.1"/>
    </source>
</evidence>
<keyword evidence="2" id="KW-1185">Reference proteome</keyword>
<dbReference type="GeneID" id="72466632"/>
<protein>
    <recommendedName>
        <fullName evidence="3">Phospholipase</fullName>
    </recommendedName>
</protein>
<evidence type="ECO:0000313" key="2">
    <source>
        <dbReference type="Proteomes" id="UP000825483"/>
    </source>
</evidence>
<dbReference type="AlphaFoldDB" id="A0A9R1CB66"/>
<organism evidence="1 2">
    <name type="scientific">Prevotella lacticifex</name>
    <dbReference type="NCBI Taxonomy" id="2854755"/>
    <lineage>
        <taxon>Bacteria</taxon>
        <taxon>Pseudomonadati</taxon>
        <taxon>Bacteroidota</taxon>
        <taxon>Bacteroidia</taxon>
        <taxon>Bacteroidales</taxon>
        <taxon>Prevotellaceae</taxon>
        <taxon>Prevotella</taxon>
    </lineage>
</organism>
<dbReference type="Proteomes" id="UP000825483">
    <property type="component" value="Unassembled WGS sequence"/>
</dbReference>
<dbReference type="RefSeq" id="WP_223925649.1">
    <property type="nucleotide sequence ID" value="NZ_BPTU01000001.1"/>
</dbReference>
<reference evidence="1" key="1">
    <citation type="journal article" date="2022" name="Int. J. Syst. Evol. Microbiol.">
        <title>Prevotella lacticifex sp. nov., isolated from the rumen of cows.</title>
        <authorList>
            <person name="Shinkai T."/>
            <person name="Ikeyama N."/>
            <person name="Kumagai M."/>
            <person name="Ohmori H."/>
            <person name="Sakamoto M."/>
            <person name="Ohkuma M."/>
            <person name="Mitsumori M."/>
        </authorList>
    </citation>
    <scope>NUCLEOTIDE SEQUENCE</scope>
    <source>
        <strain evidence="1">R5076</strain>
    </source>
</reference>
<accession>A0A9R1CB66</accession>
<gene>
    <name evidence="1" type="ORF">PRLR5076_21780</name>
</gene>
<evidence type="ECO:0008006" key="3">
    <source>
        <dbReference type="Google" id="ProtNLM"/>
    </source>
</evidence>
<dbReference type="EMBL" id="BPUB01000002">
    <property type="protein sequence ID" value="GJG59327.1"/>
    <property type="molecule type" value="Genomic_DNA"/>
</dbReference>
<sequence length="131" mass="14463">MNIIVISILAIVALGVVVMIGTRIFDSKGTDEPIVVPASDCSSCDGTNAKCEQVCQMEAATKPAEYYDDEELDAFRGRQSDEYNDEEAAMFAEVLETLRPDEVRPWSRSLLVRGINMPDQIKDEFIALAEG</sequence>
<proteinExistence type="predicted"/>